<dbReference type="InterPro" id="IPR018970">
    <property type="entry name" value="Xul5P/Fru6P_PKetolase_N"/>
</dbReference>
<dbReference type="HAMAP" id="MF_01403">
    <property type="entry name" value="Phosphoketolase"/>
    <property type="match status" value="1"/>
</dbReference>
<evidence type="ECO:0000313" key="7">
    <source>
        <dbReference type="EMBL" id="OSS49312.1"/>
    </source>
</evidence>
<dbReference type="InterPro" id="IPR018969">
    <property type="entry name" value="Xul5P/Fru6P_PKetolase_C"/>
</dbReference>
<protein>
    <recommendedName>
        <fullName evidence="9">Xylulose 5-phosphate/Fructose 6-phosphate phosphoketolase N-terminal domain-containing protein</fullName>
    </recommendedName>
</protein>
<sequence length="821" mass="92750">MDAMITAAAPEPEKLTEDVEHLSISPFGVARSTVNEAPLSDDEIRLMTDYFHASMYMCLGMIYLRRNPLLRQPLTLDHVKRRLLGHWGSDAGQSFTYIHMNRLIKKYDLDTLFISGPGHGAPAVLSNSYLEGVYSEVYPDKKEDEEGLRRFFKYFSFPGGIGSHATPETPGSLHEGGELGYSISHAFGAVFDHPDLIALTMVGDGESETGPLATSWHSTKFLNPITDGAVLPVLHLNGYKINNPTVLSRVSHKELESLFVGYGWTPYFVEGSDLPSMHQAMAATMERCITKIREYQNEARGSGKPFRPRWPMIVLRTPKGWTGPRKISDHYSEGFWRAHQVPITDVLTNPESLKKLEEWMRSYEPEKHFDKDGKLVPELRELAPTGDKRMSANPVSNGGTLKKKLHVPDFRTYGVEVKKGGVSKLGSMANFAGFLRDVVAQNPKDFRVFGPDETQSNKLDKIYEAGKKVWMADYFEEDEDGGNLAFDGRVMEMLSEHTVEGWLEGYILSGRHGLLNSYEPFIHIIDSMVNQHCKWIEKCLEVEWRKKVASLNILLTATVWRQDHNGFTHQDPGFLDVVANKSPDVVRIYLPPDANCLLSTMDHCLRSENYVNVIVADKQEHLQFLTMEQAIEHCSKGVGIWRWASNDEGEEPDIVMASCGDVSTHEALAATALLRTHLPQLKIRFVNVVDLFKLIDASEHPHGLQANEWKAIFTNDVPCIFNFHSYPWLIHRLTYGRKGQQNLMVCGYREKGNIDTPLELAIRNGTDRYSLAINAIDRIPGLGNKGAAARETMLNEQIKAKNYSYHEGLDPKEIDDWVWPF</sequence>
<evidence type="ECO:0000256" key="3">
    <source>
        <dbReference type="ARBA" id="ARBA00023052"/>
    </source>
</evidence>
<dbReference type="GO" id="GO:0005975">
    <property type="term" value="P:carbohydrate metabolic process"/>
    <property type="evidence" value="ECO:0007669"/>
    <property type="project" value="InterPro"/>
</dbReference>
<dbReference type="NCBIfam" id="NF003619">
    <property type="entry name" value="PRK05261.1-4"/>
    <property type="match status" value="1"/>
</dbReference>
<dbReference type="STRING" id="105696.A0A1Y2LZZ9"/>
<dbReference type="Gene3D" id="3.40.50.920">
    <property type="match status" value="1"/>
</dbReference>
<dbReference type="PROSITE" id="PS60002">
    <property type="entry name" value="PHOSPHOKETOLASE_1"/>
    <property type="match status" value="1"/>
</dbReference>
<keyword evidence="4" id="KW-0456">Lyase</keyword>
<dbReference type="InParanoid" id="A0A1Y2LZZ9"/>
<organism evidence="7 8">
    <name type="scientific">Epicoccum nigrum</name>
    <name type="common">Soil fungus</name>
    <name type="synonym">Epicoccum purpurascens</name>
    <dbReference type="NCBI Taxonomy" id="105696"/>
    <lineage>
        <taxon>Eukaryota</taxon>
        <taxon>Fungi</taxon>
        <taxon>Dikarya</taxon>
        <taxon>Ascomycota</taxon>
        <taxon>Pezizomycotina</taxon>
        <taxon>Dothideomycetes</taxon>
        <taxon>Pleosporomycetidae</taxon>
        <taxon>Pleosporales</taxon>
        <taxon>Pleosporineae</taxon>
        <taxon>Didymellaceae</taxon>
        <taxon>Epicoccum</taxon>
    </lineage>
</organism>
<feature type="domain" description="Xylulose 5-phosphate/Fructose 6-phosphate phosphoketolase C-terminal" evidence="5">
    <location>
        <begin position="618"/>
        <end position="819"/>
    </location>
</feature>
<dbReference type="InterPro" id="IPR023962">
    <property type="entry name" value="Phosphoketolase"/>
</dbReference>
<accession>A0A1Y2LZZ9</accession>
<evidence type="ECO:0000259" key="6">
    <source>
        <dbReference type="Pfam" id="PF09364"/>
    </source>
</evidence>
<dbReference type="InterPro" id="IPR019789">
    <property type="entry name" value="Xul5P/Fru6P_PKetolase_ThDP_BS"/>
</dbReference>
<evidence type="ECO:0008006" key="9">
    <source>
        <dbReference type="Google" id="ProtNLM"/>
    </source>
</evidence>
<evidence type="ECO:0000259" key="5">
    <source>
        <dbReference type="Pfam" id="PF09363"/>
    </source>
</evidence>
<dbReference type="Pfam" id="PF09363">
    <property type="entry name" value="XFP_C"/>
    <property type="match status" value="1"/>
</dbReference>
<gene>
    <name evidence="7" type="ORF">B5807_05764</name>
</gene>
<evidence type="ECO:0000256" key="1">
    <source>
        <dbReference type="ARBA" id="ARBA00001964"/>
    </source>
</evidence>
<dbReference type="PANTHER" id="PTHR31273:SF0">
    <property type="entry name" value="PHOSPHOKETOLASE-RELATED"/>
    <property type="match status" value="1"/>
</dbReference>
<dbReference type="PROSITE" id="PS60003">
    <property type="entry name" value="PHOSPHOKETOLASE_2"/>
    <property type="match status" value="1"/>
</dbReference>
<reference evidence="7 8" key="1">
    <citation type="journal article" date="2017" name="Genome Announc.">
        <title>Genome sequence of the saprophytic ascomycete Epicoccum nigrum ICMP 19927 strain isolated from New Zealand.</title>
        <authorList>
            <person name="Fokin M."/>
            <person name="Fleetwood D."/>
            <person name="Weir B.S."/>
            <person name="Villas-Boas S.G."/>
        </authorList>
    </citation>
    <scope>NUCLEOTIDE SEQUENCE [LARGE SCALE GENOMIC DNA]</scope>
    <source>
        <strain evidence="7 8">ICMP 19927</strain>
    </source>
</reference>
<dbReference type="InterPro" id="IPR005593">
    <property type="entry name" value="Xul5P/Fru6P_PKetolase"/>
</dbReference>
<dbReference type="PANTHER" id="PTHR31273">
    <property type="entry name" value="PHOSPHOKETOLASE-RELATED"/>
    <property type="match status" value="1"/>
</dbReference>
<dbReference type="Proteomes" id="UP000193240">
    <property type="component" value="Unassembled WGS sequence"/>
</dbReference>
<dbReference type="GO" id="GO:0016832">
    <property type="term" value="F:aldehyde-lyase activity"/>
    <property type="evidence" value="ECO:0007669"/>
    <property type="project" value="InterPro"/>
</dbReference>
<evidence type="ECO:0000313" key="8">
    <source>
        <dbReference type="Proteomes" id="UP000193240"/>
    </source>
</evidence>
<dbReference type="EMBL" id="KZ107844">
    <property type="protein sequence ID" value="OSS49312.1"/>
    <property type="molecule type" value="Genomic_DNA"/>
</dbReference>
<dbReference type="Pfam" id="PF09364">
    <property type="entry name" value="XFP_N"/>
    <property type="match status" value="1"/>
</dbReference>
<dbReference type="InterPro" id="IPR029061">
    <property type="entry name" value="THDP-binding"/>
</dbReference>
<dbReference type="AlphaFoldDB" id="A0A1Y2LZZ9"/>
<keyword evidence="3" id="KW-0786">Thiamine pyrophosphate</keyword>
<dbReference type="PIRSF" id="PIRSF017245">
    <property type="entry name" value="Phosphoketolase"/>
    <property type="match status" value="1"/>
</dbReference>
<dbReference type="NCBIfam" id="NF003617">
    <property type="entry name" value="PRK05261.1-2"/>
    <property type="match status" value="1"/>
</dbReference>
<dbReference type="Pfam" id="PF03894">
    <property type="entry name" value="XFP"/>
    <property type="match status" value="1"/>
</dbReference>
<dbReference type="Gene3D" id="3.40.50.970">
    <property type="match status" value="2"/>
</dbReference>
<dbReference type="OMA" id="VAGKQPC"/>
<feature type="domain" description="Xylulose 5-phosphate/Fructose 6-phosphate phosphoketolase N-terminal" evidence="6">
    <location>
        <begin position="39"/>
        <end position="400"/>
    </location>
</feature>
<evidence type="ECO:0000256" key="4">
    <source>
        <dbReference type="ARBA" id="ARBA00023239"/>
    </source>
</evidence>
<evidence type="ECO:0000256" key="2">
    <source>
        <dbReference type="ARBA" id="ARBA00005623"/>
    </source>
</evidence>
<comment type="similarity">
    <text evidence="2">Belongs to the XFP family.</text>
</comment>
<dbReference type="InterPro" id="IPR019790">
    <property type="entry name" value="Xul5P/Fru6P_PKetolase_CS"/>
</dbReference>
<dbReference type="CDD" id="cd02011">
    <property type="entry name" value="TPP_PK"/>
    <property type="match status" value="1"/>
</dbReference>
<dbReference type="SUPFAM" id="SSF52518">
    <property type="entry name" value="Thiamin diphosphate-binding fold (THDP-binding)"/>
    <property type="match status" value="2"/>
</dbReference>
<proteinExistence type="inferred from homology"/>
<dbReference type="InterPro" id="IPR009014">
    <property type="entry name" value="Transketo_C/PFOR_II"/>
</dbReference>
<comment type="cofactor">
    <cofactor evidence="1">
        <name>thiamine diphosphate</name>
        <dbReference type="ChEBI" id="CHEBI:58937"/>
    </cofactor>
</comment>
<keyword evidence="8" id="KW-1185">Reference proteome</keyword>
<name>A0A1Y2LZZ9_EPING</name>